<dbReference type="EMBL" id="JSYZ01000014">
    <property type="protein sequence ID" value="KPA89694.1"/>
    <property type="molecule type" value="Genomic_DNA"/>
</dbReference>
<dbReference type="AlphaFoldDB" id="A0A0M9GF86"/>
<sequence>MNRQLAAPSRISSLHVQQGLFAVLALLITLVVGQAFMRWTQPTVEHPRVFFQAPVQTHFSAIGSASSDPVAYRLTPVEQAEPLDELPRQDRWVF</sequence>
<keyword evidence="1" id="KW-0472">Membrane</keyword>
<dbReference type="STRING" id="50340.PF66_03546"/>
<dbReference type="OrthoDB" id="7028938at2"/>
<proteinExistence type="predicted"/>
<accession>A0A0M9GF86</accession>
<protein>
    <submittedName>
        <fullName evidence="2">Uncharacterized protein</fullName>
    </submittedName>
</protein>
<keyword evidence="1" id="KW-0812">Transmembrane</keyword>
<keyword evidence="3" id="KW-1185">Reference proteome</keyword>
<gene>
    <name evidence="2" type="ORF">PF66_03546</name>
</gene>
<organism evidence="2 3">
    <name type="scientific">Pseudomonas asplenii</name>
    <dbReference type="NCBI Taxonomy" id="53407"/>
    <lineage>
        <taxon>Bacteria</taxon>
        <taxon>Pseudomonadati</taxon>
        <taxon>Pseudomonadota</taxon>
        <taxon>Gammaproteobacteria</taxon>
        <taxon>Pseudomonadales</taxon>
        <taxon>Pseudomonadaceae</taxon>
        <taxon>Pseudomonas</taxon>
    </lineage>
</organism>
<name>A0A0M9GF86_9PSED</name>
<dbReference type="Proteomes" id="UP000037931">
    <property type="component" value="Unassembled WGS sequence"/>
</dbReference>
<keyword evidence="1" id="KW-1133">Transmembrane helix</keyword>
<evidence type="ECO:0000313" key="3">
    <source>
        <dbReference type="Proteomes" id="UP000037931"/>
    </source>
</evidence>
<feature type="transmembrane region" description="Helical" evidence="1">
    <location>
        <begin position="20"/>
        <end position="39"/>
    </location>
</feature>
<evidence type="ECO:0000313" key="2">
    <source>
        <dbReference type="EMBL" id="KPA89694.1"/>
    </source>
</evidence>
<dbReference type="PATRIC" id="fig|50340.43.peg.846"/>
<reference evidence="2 3" key="1">
    <citation type="journal article" date="2015" name="PLoS ONE">
        <title>Rice-Infecting Pseudomonas Genomes Are Highly Accessorized and Harbor Multiple Putative Virulence Mechanisms to Cause Sheath Brown Rot.</title>
        <authorList>
            <person name="Quibod I.L."/>
            <person name="Grande G."/>
            <person name="Oreiro E.G."/>
            <person name="Borja F.N."/>
            <person name="Dossa G.S."/>
            <person name="Mauleon R."/>
            <person name="Cruz C.V."/>
            <person name="Oliva R."/>
        </authorList>
    </citation>
    <scope>NUCLEOTIDE SEQUENCE [LARGE SCALE GENOMIC DNA]</scope>
    <source>
        <strain evidence="2 3">IRRI 6609</strain>
    </source>
</reference>
<comment type="caution">
    <text evidence="2">The sequence shown here is derived from an EMBL/GenBank/DDBJ whole genome shotgun (WGS) entry which is preliminary data.</text>
</comment>
<evidence type="ECO:0000256" key="1">
    <source>
        <dbReference type="SAM" id="Phobius"/>
    </source>
</evidence>
<dbReference type="RefSeq" id="WP_054059161.1">
    <property type="nucleotide sequence ID" value="NZ_JAQMZR010000027.1"/>
</dbReference>